<accession>A0A2T4BBN2</accession>
<reference evidence="3" key="1">
    <citation type="submission" date="2016-07" db="EMBL/GenBank/DDBJ databases">
        <title>Multiple horizontal gene transfer events from other fungi enriched the ability of initially mycotrophic Trichoderma (Ascomycota) to feed on dead plant biomass.</title>
        <authorList>
            <consortium name="DOE Joint Genome Institute"/>
            <person name="Atanasova L."/>
            <person name="Chenthamara K."/>
            <person name="Zhang J."/>
            <person name="Grujic M."/>
            <person name="Henrissat B."/>
            <person name="Kuo A."/>
            <person name="Aerts A."/>
            <person name="Salamov A."/>
            <person name="Lipzen A."/>
            <person name="Labutti K."/>
            <person name="Barry K."/>
            <person name="Miao Y."/>
            <person name="Rahimi M.J."/>
            <person name="Shen Q."/>
            <person name="Grigoriev I.V."/>
            <person name="Kubicek C.P."/>
            <person name="Druzhinina I.S."/>
        </authorList>
    </citation>
    <scope>NUCLEOTIDE SEQUENCE [LARGE SCALE GENOMIC DNA]</scope>
    <source>
        <strain evidence="3">TUCIM 6016</strain>
    </source>
</reference>
<dbReference type="EMBL" id="KZ680212">
    <property type="protein sequence ID" value="PTB66698.1"/>
    <property type="molecule type" value="Genomic_DNA"/>
</dbReference>
<organism evidence="2 3">
    <name type="scientific">Trichoderma citrinoviride</name>
    <dbReference type="NCBI Taxonomy" id="58853"/>
    <lineage>
        <taxon>Eukaryota</taxon>
        <taxon>Fungi</taxon>
        <taxon>Dikarya</taxon>
        <taxon>Ascomycota</taxon>
        <taxon>Pezizomycotina</taxon>
        <taxon>Sordariomycetes</taxon>
        <taxon>Hypocreomycetidae</taxon>
        <taxon>Hypocreales</taxon>
        <taxon>Hypocreaceae</taxon>
        <taxon>Trichoderma</taxon>
    </lineage>
</organism>
<feature type="region of interest" description="Disordered" evidence="1">
    <location>
        <begin position="142"/>
        <end position="167"/>
    </location>
</feature>
<name>A0A2T4BBN2_9HYPO</name>
<proteinExistence type="predicted"/>
<dbReference type="RefSeq" id="XP_024750018.1">
    <property type="nucleotide sequence ID" value="XM_024893378.1"/>
</dbReference>
<sequence>MEVNSPPVIADLALHGNGRPKTEACLDACTQRSAELPNQDQRPRLHSSQASSFRFRVFALRAPVGAKHGPGSTSAQGTKWHPPVAGEHWSRRSLAPARPCAVQVPSTYLYPSTSAGTSTRTSTLGTWQRPIKRQVAPQYPYQGPLAAGSAPTDPSSLQSASATGRWC</sequence>
<dbReference type="Proteomes" id="UP000241546">
    <property type="component" value="Unassembled WGS sequence"/>
</dbReference>
<evidence type="ECO:0000313" key="2">
    <source>
        <dbReference type="EMBL" id="PTB66698.1"/>
    </source>
</evidence>
<protein>
    <submittedName>
        <fullName evidence="2">Uncharacterized protein</fullName>
    </submittedName>
</protein>
<feature type="compositionally biased region" description="Polar residues" evidence="1">
    <location>
        <begin position="152"/>
        <end position="167"/>
    </location>
</feature>
<dbReference type="AlphaFoldDB" id="A0A2T4BBN2"/>
<dbReference type="GeneID" id="36601496"/>
<evidence type="ECO:0000313" key="3">
    <source>
        <dbReference type="Proteomes" id="UP000241546"/>
    </source>
</evidence>
<keyword evidence="3" id="KW-1185">Reference proteome</keyword>
<evidence type="ECO:0000256" key="1">
    <source>
        <dbReference type="SAM" id="MobiDB-lite"/>
    </source>
</evidence>
<gene>
    <name evidence="2" type="ORF">BBK36DRAFT_1140479</name>
</gene>
<feature type="region of interest" description="Disordered" evidence="1">
    <location>
        <begin position="64"/>
        <end position="92"/>
    </location>
</feature>